<evidence type="ECO:0000313" key="1">
    <source>
        <dbReference type="EMBL" id="KAF1977453.1"/>
    </source>
</evidence>
<sequence>MHLDSAIQSHIWMDHPNRRHPFNTLAASESPNTWYINFGASQASGSRGRTLEKELSMRVLEIGEFLTLQDIPSLSIGQDVPLSLQADSTFASSKEAALLACNELSALLRGSFPTIANQNGIEFAATQALCRFKIPARFPAGRDSATYAELAASSGLVEPEIRLVRASLPSYIFSEREKEVVTHIAASKCLATNPLMVDWSGDGYSLANNTEDSAFTHMAKYPGRTERFARVNVYHCWSKNTLRRNETSF</sequence>
<reference evidence="1" key="1">
    <citation type="journal article" date="2020" name="Stud. Mycol.">
        <title>101 Dothideomycetes genomes: a test case for predicting lifestyles and emergence of pathogens.</title>
        <authorList>
            <person name="Haridas S."/>
            <person name="Albert R."/>
            <person name="Binder M."/>
            <person name="Bloem J."/>
            <person name="Labutti K."/>
            <person name="Salamov A."/>
            <person name="Andreopoulos B."/>
            <person name="Baker S."/>
            <person name="Barry K."/>
            <person name="Bills G."/>
            <person name="Bluhm B."/>
            <person name="Cannon C."/>
            <person name="Castanera R."/>
            <person name="Culley D."/>
            <person name="Daum C."/>
            <person name="Ezra D."/>
            <person name="Gonzalez J."/>
            <person name="Henrissat B."/>
            <person name="Kuo A."/>
            <person name="Liang C."/>
            <person name="Lipzen A."/>
            <person name="Lutzoni F."/>
            <person name="Magnuson J."/>
            <person name="Mondo S."/>
            <person name="Nolan M."/>
            <person name="Ohm R."/>
            <person name="Pangilinan J."/>
            <person name="Park H.-J."/>
            <person name="Ramirez L."/>
            <person name="Alfaro M."/>
            <person name="Sun H."/>
            <person name="Tritt A."/>
            <person name="Yoshinaga Y."/>
            <person name="Zwiers L.-H."/>
            <person name="Turgeon B."/>
            <person name="Goodwin S."/>
            <person name="Spatafora J."/>
            <person name="Crous P."/>
            <person name="Grigoriev I."/>
        </authorList>
    </citation>
    <scope>NUCLEOTIDE SEQUENCE</scope>
    <source>
        <strain evidence="1">CBS 107.79</strain>
    </source>
</reference>
<gene>
    <name evidence="1" type="ORF">BU23DRAFT_564960</name>
</gene>
<evidence type="ECO:0000313" key="2">
    <source>
        <dbReference type="Proteomes" id="UP000800036"/>
    </source>
</evidence>
<keyword evidence="2" id="KW-1185">Reference proteome</keyword>
<dbReference type="EMBL" id="ML976663">
    <property type="protein sequence ID" value="KAF1977453.1"/>
    <property type="molecule type" value="Genomic_DNA"/>
</dbReference>
<proteinExistence type="predicted"/>
<dbReference type="AlphaFoldDB" id="A0A6A5VIJ8"/>
<name>A0A6A5VIJ8_9PLEO</name>
<protein>
    <submittedName>
        <fullName evidence="1">Uncharacterized protein</fullName>
    </submittedName>
</protein>
<accession>A0A6A5VIJ8</accession>
<organism evidence="1 2">
    <name type="scientific">Bimuria novae-zelandiae CBS 107.79</name>
    <dbReference type="NCBI Taxonomy" id="1447943"/>
    <lineage>
        <taxon>Eukaryota</taxon>
        <taxon>Fungi</taxon>
        <taxon>Dikarya</taxon>
        <taxon>Ascomycota</taxon>
        <taxon>Pezizomycotina</taxon>
        <taxon>Dothideomycetes</taxon>
        <taxon>Pleosporomycetidae</taxon>
        <taxon>Pleosporales</taxon>
        <taxon>Massarineae</taxon>
        <taxon>Didymosphaeriaceae</taxon>
        <taxon>Bimuria</taxon>
    </lineage>
</organism>
<dbReference type="Proteomes" id="UP000800036">
    <property type="component" value="Unassembled WGS sequence"/>
</dbReference>